<evidence type="ECO:0000313" key="2">
    <source>
        <dbReference type="Proteomes" id="UP000828390"/>
    </source>
</evidence>
<comment type="caution">
    <text evidence="1">The sequence shown here is derived from an EMBL/GenBank/DDBJ whole genome shotgun (WGS) entry which is preliminary data.</text>
</comment>
<protein>
    <submittedName>
        <fullName evidence="1">Uncharacterized protein</fullName>
    </submittedName>
</protein>
<dbReference type="AlphaFoldDB" id="A0A9D4C0A8"/>
<proteinExistence type="predicted"/>
<name>A0A9D4C0A8_DREPO</name>
<reference evidence="1" key="1">
    <citation type="journal article" date="2019" name="bioRxiv">
        <title>The Genome of the Zebra Mussel, Dreissena polymorpha: A Resource for Invasive Species Research.</title>
        <authorList>
            <person name="McCartney M.A."/>
            <person name="Auch B."/>
            <person name="Kono T."/>
            <person name="Mallez S."/>
            <person name="Zhang Y."/>
            <person name="Obille A."/>
            <person name="Becker A."/>
            <person name="Abrahante J.E."/>
            <person name="Garbe J."/>
            <person name="Badalamenti J.P."/>
            <person name="Herman A."/>
            <person name="Mangelson H."/>
            <person name="Liachko I."/>
            <person name="Sullivan S."/>
            <person name="Sone E.D."/>
            <person name="Koren S."/>
            <person name="Silverstein K.A.T."/>
            <person name="Beckman K.B."/>
            <person name="Gohl D.M."/>
        </authorList>
    </citation>
    <scope>NUCLEOTIDE SEQUENCE</scope>
    <source>
        <strain evidence="1">Duluth1</strain>
        <tissue evidence="1">Whole animal</tissue>
    </source>
</reference>
<evidence type="ECO:0000313" key="1">
    <source>
        <dbReference type="EMBL" id="KAH3714778.1"/>
    </source>
</evidence>
<accession>A0A9D4C0A8</accession>
<dbReference type="EMBL" id="JAIWYP010000013">
    <property type="protein sequence ID" value="KAH3714778.1"/>
    <property type="molecule type" value="Genomic_DNA"/>
</dbReference>
<dbReference type="Proteomes" id="UP000828390">
    <property type="component" value="Unassembled WGS sequence"/>
</dbReference>
<reference evidence="1" key="2">
    <citation type="submission" date="2020-11" db="EMBL/GenBank/DDBJ databases">
        <authorList>
            <person name="McCartney M.A."/>
            <person name="Auch B."/>
            <person name="Kono T."/>
            <person name="Mallez S."/>
            <person name="Becker A."/>
            <person name="Gohl D.M."/>
            <person name="Silverstein K.A.T."/>
            <person name="Koren S."/>
            <person name="Bechman K.B."/>
            <person name="Herman A."/>
            <person name="Abrahante J.E."/>
            <person name="Garbe J."/>
        </authorList>
    </citation>
    <scope>NUCLEOTIDE SEQUENCE</scope>
    <source>
        <strain evidence="1">Duluth1</strain>
        <tissue evidence="1">Whole animal</tissue>
    </source>
</reference>
<keyword evidence="2" id="KW-1185">Reference proteome</keyword>
<sequence length="100" mass="10970">MNSVTETLIRRAACQAASLARQSSRGVYTDRRQHQAAEAAATAVLNSESDAVVCEPKVKTIMDLPGPKGYPVLGNVPEYFKKDNRGQMHEVQQNKQQQVG</sequence>
<gene>
    <name evidence="1" type="ORF">DPMN_057479</name>
</gene>
<organism evidence="1 2">
    <name type="scientific">Dreissena polymorpha</name>
    <name type="common">Zebra mussel</name>
    <name type="synonym">Mytilus polymorpha</name>
    <dbReference type="NCBI Taxonomy" id="45954"/>
    <lineage>
        <taxon>Eukaryota</taxon>
        <taxon>Metazoa</taxon>
        <taxon>Spiralia</taxon>
        <taxon>Lophotrochozoa</taxon>
        <taxon>Mollusca</taxon>
        <taxon>Bivalvia</taxon>
        <taxon>Autobranchia</taxon>
        <taxon>Heteroconchia</taxon>
        <taxon>Euheterodonta</taxon>
        <taxon>Imparidentia</taxon>
        <taxon>Neoheterodontei</taxon>
        <taxon>Myida</taxon>
        <taxon>Dreissenoidea</taxon>
        <taxon>Dreissenidae</taxon>
        <taxon>Dreissena</taxon>
    </lineage>
</organism>